<dbReference type="WBParaSite" id="TMUE_3000014705.1">
    <property type="protein sequence ID" value="TMUE_3000014705.1"/>
    <property type="gene ID" value="WBGene00302298"/>
</dbReference>
<evidence type="ECO:0000256" key="1">
    <source>
        <dbReference type="SAM" id="MobiDB-lite"/>
    </source>
</evidence>
<sequence>MTAILFLEWFRQCFIPEVKSYLRLKRLPFRVLLVIDNAPGHPQSACFADEHVEVMFLPPNSTLLLQPLDQGIMRCRDRTSGELTGELGKVGWWPTSGYPSVKNIPNVKVTHRITKAQGESPLGQTGNRNALRDR</sequence>
<accession>A0A5S6R5A9</accession>
<keyword evidence="3" id="KW-1185">Reference proteome</keyword>
<proteinExistence type="predicted"/>
<dbReference type="AlphaFoldDB" id="A0A5S6R5A9"/>
<name>A0A5S6R5A9_TRIMR</name>
<protein>
    <submittedName>
        <fullName evidence="4">DDE-1 domain-containing protein</fullName>
    </submittedName>
</protein>
<evidence type="ECO:0000313" key="3">
    <source>
        <dbReference type="Proteomes" id="UP000046395"/>
    </source>
</evidence>
<dbReference type="GO" id="GO:0003676">
    <property type="term" value="F:nucleic acid binding"/>
    <property type="evidence" value="ECO:0007669"/>
    <property type="project" value="InterPro"/>
</dbReference>
<evidence type="ECO:0000259" key="2">
    <source>
        <dbReference type="Pfam" id="PF03184"/>
    </source>
</evidence>
<organism evidence="3 4">
    <name type="scientific">Trichuris muris</name>
    <name type="common">Mouse whipworm</name>
    <dbReference type="NCBI Taxonomy" id="70415"/>
    <lineage>
        <taxon>Eukaryota</taxon>
        <taxon>Metazoa</taxon>
        <taxon>Ecdysozoa</taxon>
        <taxon>Nematoda</taxon>
        <taxon>Enoplea</taxon>
        <taxon>Dorylaimia</taxon>
        <taxon>Trichinellida</taxon>
        <taxon>Trichuridae</taxon>
        <taxon>Trichuris</taxon>
    </lineage>
</organism>
<feature type="domain" description="DDE-1" evidence="2">
    <location>
        <begin position="1"/>
        <end position="73"/>
    </location>
</feature>
<reference evidence="4" key="1">
    <citation type="submission" date="2019-12" db="UniProtKB">
        <authorList>
            <consortium name="WormBaseParasite"/>
        </authorList>
    </citation>
    <scope>IDENTIFICATION</scope>
</reference>
<dbReference type="InterPro" id="IPR004875">
    <property type="entry name" value="DDE_SF_endonuclease_dom"/>
</dbReference>
<dbReference type="Pfam" id="PF03184">
    <property type="entry name" value="DDE_1"/>
    <property type="match status" value="1"/>
</dbReference>
<evidence type="ECO:0000313" key="4">
    <source>
        <dbReference type="WBParaSite" id="TMUE_3000014705.1"/>
    </source>
</evidence>
<dbReference type="STRING" id="70415.A0A5S6R5A9"/>
<dbReference type="Proteomes" id="UP000046395">
    <property type="component" value="Unassembled WGS sequence"/>
</dbReference>
<feature type="region of interest" description="Disordered" evidence="1">
    <location>
        <begin position="115"/>
        <end position="134"/>
    </location>
</feature>